<keyword evidence="5" id="KW-0720">Serine protease</keyword>
<protein>
    <submittedName>
        <fullName evidence="11">S8/S53 family peptidase</fullName>
    </submittedName>
</protein>
<organism evidence="11 12">
    <name type="scientific">Streptacidiphilus fuscans</name>
    <dbReference type="NCBI Taxonomy" id="2789292"/>
    <lineage>
        <taxon>Bacteria</taxon>
        <taxon>Bacillati</taxon>
        <taxon>Actinomycetota</taxon>
        <taxon>Actinomycetes</taxon>
        <taxon>Kitasatosporales</taxon>
        <taxon>Streptomycetaceae</taxon>
        <taxon>Streptacidiphilus</taxon>
    </lineage>
</organism>
<dbReference type="SMART" id="SM00944">
    <property type="entry name" value="Pro-kuma_activ"/>
    <property type="match status" value="1"/>
</dbReference>
<dbReference type="PANTHER" id="PTHR14218">
    <property type="entry name" value="PROTEASE S8 TRIPEPTIDYL PEPTIDASE I CLN2"/>
    <property type="match status" value="1"/>
</dbReference>
<gene>
    <name evidence="11" type="ORF">I2501_31815</name>
</gene>
<dbReference type="GO" id="GO:0008240">
    <property type="term" value="F:tripeptidyl-peptidase activity"/>
    <property type="evidence" value="ECO:0007669"/>
    <property type="project" value="TreeGrafter"/>
</dbReference>
<dbReference type="SUPFAM" id="SSF54897">
    <property type="entry name" value="Protease propeptides/inhibitors"/>
    <property type="match status" value="1"/>
</dbReference>
<evidence type="ECO:0000256" key="8">
    <source>
        <dbReference type="SAM" id="MobiDB-lite"/>
    </source>
</evidence>
<keyword evidence="12" id="KW-1185">Reference proteome</keyword>
<evidence type="ECO:0000256" key="7">
    <source>
        <dbReference type="ARBA" id="ARBA00023145"/>
    </source>
</evidence>
<dbReference type="CDD" id="cd04056">
    <property type="entry name" value="Peptidases_S53"/>
    <property type="match status" value="1"/>
</dbReference>
<dbReference type="GO" id="GO:0004252">
    <property type="term" value="F:serine-type endopeptidase activity"/>
    <property type="evidence" value="ECO:0007669"/>
    <property type="project" value="InterPro"/>
</dbReference>
<comment type="caution">
    <text evidence="11">The sequence shown here is derived from an EMBL/GenBank/DDBJ whole genome shotgun (WGS) entry which is preliminary data.</text>
</comment>
<dbReference type="Gene3D" id="3.40.50.200">
    <property type="entry name" value="Peptidase S8/S53 domain"/>
    <property type="match status" value="1"/>
</dbReference>
<reference evidence="11" key="1">
    <citation type="submission" date="2020-11" db="EMBL/GenBank/DDBJ databases">
        <title>Isolation and identification of active actinomycetes.</title>
        <authorList>
            <person name="Yu B."/>
        </authorList>
    </citation>
    <scope>NUCLEOTIDE SEQUENCE</scope>
    <source>
        <strain evidence="11">NEAU-YB345</strain>
    </source>
</reference>
<feature type="compositionally biased region" description="Polar residues" evidence="8">
    <location>
        <begin position="335"/>
        <end position="361"/>
    </location>
</feature>
<dbReference type="PANTHER" id="PTHR14218:SF15">
    <property type="entry name" value="TRIPEPTIDYL-PEPTIDASE 1"/>
    <property type="match status" value="1"/>
</dbReference>
<dbReference type="SUPFAM" id="SSF52743">
    <property type="entry name" value="Subtilisin-like"/>
    <property type="match status" value="1"/>
</dbReference>
<sequence>MTARRLKTLGLLAAPLPAIAALALTTPAHAVTQPQVAVRGDVVSAISQSVRTGTVASSAHLNVTVSLAMRDQAGLRAFLAQVTNPHSSHYKHYLTAAQFAARFGADQTTVNQVTGYLTSQGLHVGQVTTNRLSVTASGTAQQVEKAFGTSLATYHDAAAKRDFFANTTAPKIPATFAADVVDVSGLNNFAAHHHYDHVNTAVRPNATAPVSGLDPSSGPAAYDLASLQSSGDNGSGVTVALVEFSAFSQSDIATYDSTYGLNVSAPTVVNVDGGTTDTSGQDEVDLDIEVVQALAPGATIKVYEAPNSTAGDEALYSQLASDNVPVISSSWGQAESQIDSANRTADDQSLQEAAAQGQSVYAASGDNGSDDAGDGGTSVDFPASDPNVSGVGGTTLSTNSDGSYGGETAWSGSGGGTSTVFPQPSFQSGVTSDTNRDVPDVAAAADPSTGWAVYTGGQWEEVGGTSGAAPNWAAFTAIYDQVAAAKGHAAFGNANSTIYADATGANYGNDFHDVTSGSNGAFSAGTGYDEVTGWGSYDGAKFVSDNLG</sequence>
<dbReference type="InterPro" id="IPR050819">
    <property type="entry name" value="Tripeptidyl-peptidase_I"/>
</dbReference>
<name>A0A931BFP8_9ACTN</name>
<feature type="chain" id="PRO_5038997013" evidence="9">
    <location>
        <begin position="21"/>
        <end position="548"/>
    </location>
</feature>
<dbReference type="GO" id="GO:0046872">
    <property type="term" value="F:metal ion binding"/>
    <property type="evidence" value="ECO:0007669"/>
    <property type="project" value="UniProtKB-KW"/>
</dbReference>
<evidence type="ECO:0000256" key="6">
    <source>
        <dbReference type="ARBA" id="ARBA00022837"/>
    </source>
</evidence>
<evidence type="ECO:0000259" key="10">
    <source>
        <dbReference type="PROSITE" id="PS51695"/>
    </source>
</evidence>
<dbReference type="Pfam" id="PF09286">
    <property type="entry name" value="Pro-kuma_activ"/>
    <property type="match status" value="1"/>
</dbReference>
<dbReference type="AlphaFoldDB" id="A0A931BFP8"/>
<dbReference type="CDD" id="cd11377">
    <property type="entry name" value="Pro-peptidase_S53"/>
    <property type="match status" value="1"/>
</dbReference>
<keyword evidence="7" id="KW-0865">Zymogen</keyword>
<dbReference type="Proteomes" id="UP000657385">
    <property type="component" value="Unassembled WGS sequence"/>
</dbReference>
<dbReference type="GO" id="GO:0006508">
    <property type="term" value="P:proteolysis"/>
    <property type="evidence" value="ECO:0007669"/>
    <property type="project" value="UniProtKB-KW"/>
</dbReference>
<evidence type="ECO:0000313" key="11">
    <source>
        <dbReference type="EMBL" id="MBF9072615.1"/>
    </source>
</evidence>
<proteinExistence type="predicted"/>
<keyword evidence="2" id="KW-0645">Protease</keyword>
<evidence type="ECO:0000256" key="1">
    <source>
        <dbReference type="ARBA" id="ARBA00001913"/>
    </source>
</evidence>
<dbReference type="InterPro" id="IPR036852">
    <property type="entry name" value="Peptidase_S8/S53_dom_sf"/>
</dbReference>
<evidence type="ECO:0000256" key="9">
    <source>
        <dbReference type="SAM" id="SignalP"/>
    </source>
</evidence>
<dbReference type="InterPro" id="IPR015366">
    <property type="entry name" value="S53_propep"/>
</dbReference>
<evidence type="ECO:0000256" key="3">
    <source>
        <dbReference type="ARBA" id="ARBA00022723"/>
    </source>
</evidence>
<feature type="signal peptide" evidence="9">
    <location>
        <begin position="1"/>
        <end position="20"/>
    </location>
</feature>
<evidence type="ECO:0000313" key="12">
    <source>
        <dbReference type="Proteomes" id="UP000657385"/>
    </source>
</evidence>
<feature type="domain" description="Peptidase S53" evidence="10">
    <location>
        <begin position="212"/>
        <end position="548"/>
    </location>
</feature>
<keyword evidence="4" id="KW-0378">Hydrolase</keyword>
<dbReference type="PROSITE" id="PS51695">
    <property type="entry name" value="SEDOLISIN"/>
    <property type="match status" value="1"/>
</dbReference>
<keyword evidence="3" id="KW-0479">Metal-binding</keyword>
<accession>A0A931BFP8</accession>
<keyword evidence="6" id="KW-0106">Calcium</keyword>
<dbReference type="EMBL" id="JADPRT010000017">
    <property type="protein sequence ID" value="MBF9072615.1"/>
    <property type="molecule type" value="Genomic_DNA"/>
</dbReference>
<comment type="cofactor">
    <cofactor evidence="1">
        <name>Ca(2+)</name>
        <dbReference type="ChEBI" id="CHEBI:29108"/>
    </cofactor>
</comment>
<evidence type="ECO:0000256" key="4">
    <source>
        <dbReference type="ARBA" id="ARBA00022801"/>
    </source>
</evidence>
<feature type="region of interest" description="Disordered" evidence="8">
    <location>
        <begin position="335"/>
        <end position="444"/>
    </location>
</feature>
<feature type="compositionally biased region" description="Polar residues" evidence="8">
    <location>
        <begin position="420"/>
        <end position="433"/>
    </location>
</feature>
<keyword evidence="9" id="KW-0732">Signal</keyword>
<dbReference type="RefSeq" id="WP_196197782.1">
    <property type="nucleotide sequence ID" value="NZ_JADPRT010000017.1"/>
</dbReference>
<dbReference type="InterPro" id="IPR030400">
    <property type="entry name" value="Sedolisin_dom"/>
</dbReference>
<evidence type="ECO:0000256" key="5">
    <source>
        <dbReference type="ARBA" id="ARBA00022825"/>
    </source>
</evidence>
<evidence type="ECO:0000256" key="2">
    <source>
        <dbReference type="ARBA" id="ARBA00022670"/>
    </source>
</evidence>